<sequence length="220" mass="23401">MFSSRRKSASANVPSRSGPSPQTSTHEAPQPNRRGGRLVPSIISGDLIISGNLLSGGELQVDGTIDGDVRASSLVIGEQATVTGEVLAEEVIIRGRVVGSIRGLRVVLAANCHVEGEIFHESLAVEPGAYFEGNCRRSEDPLSRTEDVMIAAQQDYYAPPQQPQPQQHIPAPEPQYIASEVEPYPPAAAPAPEPDEIDDTASAPVVVKDGRVVVRRSPAK</sequence>
<organism evidence="2">
    <name type="scientific">hydrothermal vent metagenome</name>
    <dbReference type="NCBI Taxonomy" id="652676"/>
    <lineage>
        <taxon>unclassified sequences</taxon>
        <taxon>metagenomes</taxon>
        <taxon>ecological metagenomes</taxon>
    </lineage>
</organism>
<dbReference type="AlphaFoldDB" id="A0A3B0T0H9"/>
<reference evidence="2" key="1">
    <citation type="submission" date="2018-06" db="EMBL/GenBank/DDBJ databases">
        <authorList>
            <person name="Zhirakovskaya E."/>
        </authorList>
    </citation>
    <scope>NUCLEOTIDE SEQUENCE</scope>
</reference>
<dbReference type="PANTHER" id="PTHR35024">
    <property type="entry name" value="HYPOTHETICAL CYTOSOLIC PROTEIN"/>
    <property type="match status" value="1"/>
</dbReference>
<feature type="compositionally biased region" description="Pro residues" evidence="1">
    <location>
        <begin position="183"/>
        <end position="192"/>
    </location>
</feature>
<evidence type="ECO:0000256" key="1">
    <source>
        <dbReference type="SAM" id="MobiDB-lite"/>
    </source>
</evidence>
<feature type="compositionally biased region" description="Low complexity" evidence="1">
    <location>
        <begin position="158"/>
        <end position="182"/>
    </location>
</feature>
<dbReference type="InterPro" id="IPR007607">
    <property type="entry name" value="BacA/B"/>
</dbReference>
<evidence type="ECO:0000313" key="2">
    <source>
        <dbReference type="EMBL" id="VAW10380.1"/>
    </source>
</evidence>
<dbReference type="Pfam" id="PF04519">
    <property type="entry name" value="Bactofilin"/>
    <property type="match status" value="1"/>
</dbReference>
<dbReference type="EMBL" id="UOEM01000011">
    <property type="protein sequence ID" value="VAW10380.1"/>
    <property type="molecule type" value="Genomic_DNA"/>
</dbReference>
<feature type="region of interest" description="Disordered" evidence="1">
    <location>
        <begin position="1"/>
        <end position="36"/>
    </location>
</feature>
<evidence type="ECO:0008006" key="3">
    <source>
        <dbReference type="Google" id="ProtNLM"/>
    </source>
</evidence>
<feature type="compositionally biased region" description="Polar residues" evidence="1">
    <location>
        <begin position="9"/>
        <end position="27"/>
    </location>
</feature>
<gene>
    <name evidence="2" type="ORF">MNBD_ALPHA09-1928</name>
</gene>
<proteinExistence type="predicted"/>
<name>A0A3B0T0H9_9ZZZZ</name>
<accession>A0A3B0T0H9</accession>
<feature type="region of interest" description="Disordered" evidence="1">
    <location>
        <begin position="158"/>
        <end position="203"/>
    </location>
</feature>
<protein>
    <recommendedName>
        <fullName evidence="3">Integral membrane protein CcmA involved in cell shape determination</fullName>
    </recommendedName>
</protein>
<dbReference type="PANTHER" id="PTHR35024:SF4">
    <property type="entry name" value="POLYMER-FORMING CYTOSKELETAL PROTEIN"/>
    <property type="match status" value="1"/>
</dbReference>